<name>A0A511DN65_9PSEU</name>
<evidence type="ECO:0000313" key="5">
    <source>
        <dbReference type="Proteomes" id="UP000321685"/>
    </source>
</evidence>
<dbReference type="PANTHER" id="PTHR46268:SF6">
    <property type="entry name" value="UNIVERSAL STRESS PROTEIN UP12"/>
    <property type="match status" value="1"/>
</dbReference>
<feature type="domain" description="UspA" evidence="3">
    <location>
        <begin position="34"/>
        <end position="168"/>
    </location>
</feature>
<dbReference type="InterPro" id="IPR006016">
    <property type="entry name" value="UspA"/>
</dbReference>
<dbReference type="AlphaFoldDB" id="A0A511DN65"/>
<gene>
    <name evidence="4" type="ORF">PSU4_52040</name>
</gene>
<dbReference type="Proteomes" id="UP000321685">
    <property type="component" value="Unassembled WGS sequence"/>
</dbReference>
<proteinExistence type="inferred from homology"/>
<evidence type="ECO:0000256" key="2">
    <source>
        <dbReference type="SAM" id="MobiDB-lite"/>
    </source>
</evidence>
<dbReference type="RefSeq" id="WP_222596402.1">
    <property type="nucleotide sequence ID" value="NZ_BJVJ01000081.1"/>
</dbReference>
<organism evidence="4 5">
    <name type="scientific">Pseudonocardia sulfidoxydans NBRC 16205</name>
    <dbReference type="NCBI Taxonomy" id="1223511"/>
    <lineage>
        <taxon>Bacteria</taxon>
        <taxon>Bacillati</taxon>
        <taxon>Actinomycetota</taxon>
        <taxon>Actinomycetes</taxon>
        <taxon>Pseudonocardiales</taxon>
        <taxon>Pseudonocardiaceae</taxon>
        <taxon>Pseudonocardia</taxon>
    </lineage>
</organism>
<comment type="similarity">
    <text evidence="1">Belongs to the universal stress protein A family.</text>
</comment>
<sequence>MTAAPSGPRDPERDPQRVPAHAHGFELGCDGPSTLVVGIDGSDTGWRAMYYAVGQARRQRSRVVAVYAERQTPLMATPTMVPIVDGEADEKFRRSLAATVAELGEEFGVATELVVLAADPVVALLQVAEQVRADAIVVGASEQTGHKLFGSVAVRTVKTGHRPVTVVP</sequence>
<feature type="region of interest" description="Disordered" evidence="2">
    <location>
        <begin position="1"/>
        <end position="24"/>
    </location>
</feature>
<dbReference type="EMBL" id="BJVJ01000081">
    <property type="protein sequence ID" value="GEL26250.1"/>
    <property type="molecule type" value="Genomic_DNA"/>
</dbReference>
<comment type="caution">
    <text evidence="4">The sequence shown here is derived from an EMBL/GenBank/DDBJ whole genome shotgun (WGS) entry which is preliminary data.</text>
</comment>
<dbReference type="Gene3D" id="3.40.50.620">
    <property type="entry name" value="HUPs"/>
    <property type="match status" value="1"/>
</dbReference>
<dbReference type="Pfam" id="PF00582">
    <property type="entry name" value="Usp"/>
    <property type="match status" value="1"/>
</dbReference>
<accession>A0A511DN65</accession>
<dbReference type="InterPro" id="IPR014729">
    <property type="entry name" value="Rossmann-like_a/b/a_fold"/>
</dbReference>
<evidence type="ECO:0000259" key="3">
    <source>
        <dbReference type="Pfam" id="PF00582"/>
    </source>
</evidence>
<dbReference type="PANTHER" id="PTHR46268">
    <property type="entry name" value="STRESS RESPONSE PROTEIN NHAX"/>
    <property type="match status" value="1"/>
</dbReference>
<reference evidence="4 5" key="1">
    <citation type="submission" date="2019-07" db="EMBL/GenBank/DDBJ databases">
        <title>Whole genome shotgun sequence of Pseudonocardia sulfidoxydans NBRC 16205.</title>
        <authorList>
            <person name="Hosoyama A."/>
            <person name="Uohara A."/>
            <person name="Ohji S."/>
            <person name="Ichikawa N."/>
        </authorList>
    </citation>
    <scope>NUCLEOTIDE SEQUENCE [LARGE SCALE GENOMIC DNA]</scope>
    <source>
        <strain evidence="4 5">NBRC 16205</strain>
    </source>
</reference>
<dbReference type="SUPFAM" id="SSF52402">
    <property type="entry name" value="Adenine nucleotide alpha hydrolases-like"/>
    <property type="match status" value="1"/>
</dbReference>
<keyword evidence="5" id="KW-1185">Reference proteome</keyword>
<dbReference type="CDD" id="cd00293">
    <property type="entry name" value="USP-like"/>
    <property type="match status" value="1"/>
</dbReference>
<evidence type="ECO:0000313" key="4">
    <source>
        <dbReference type="EMBL" id="GEL26250.1"/>
    </source>
</evidence>
<evidence type="ECO:0000256" key="1">
    <source>
        <dbReference type="ARBA" id="ARBA00008791"/>
    </source>
</evidence>
<protein>
    <submittedName>
        <fullName evidence="4">Universal stress protein A</fullName>
    </submittedName>
</protein>